<dbReference type="InterPro" id="IPR052929">
    <property type="entry name" value="RNase_H-like_EbsB-rel"/>
</dbReference>
<dbReference type="EMBL" id="CM029038">
    <property type="protein sequence ID" value="KAG2650931.1"/>
    <property type="molecule type" value="Genomic_DNA"/>
</dbReference>
<dbReference type="AlphaFoldDB" id="A0A8T0WMS8"/>
<sequence>MAQLLDPKEVMQLIISLKEDEQMQIVLLLWHWWLERNRVREGERMRSAEDLAYIIQKQSAELLKPEASNAGQSIPTRKRWSRSREGFPKINIDGSLSTNSGSGGWGFVIRDENAEVTHAGAGSSKH</sequence>
<proteinExistence type="predicted"/>
<accession>A0A8T0WMS8</accession>
<dbReference type="PANTHER" id="PTHR47074:SF11">
    <property type="entry name" value="REVERSE TRANSCRIPTASE-LIKE PROTEIN"/>
    <property type="match status" value="1"/>
</dbReference>
<feature type="non-terminal residue" evidence="1">
    <location>
        <position position="126"/>
    </location>
</feature>
<evidence type="ECO:0000313" key="1">
    <source>
        <dbReference type="EMBL" id="KAG2650931.1"/>
    </source>
</evidence>
<dbReference type="PANTHER" id="PTHR47074">
    <property type="entry name" value="BNAC02G40300D PROTEIN"/>
    <property type="match status" value="1"/>
</dbReference>
<gene>
    <name evidence="1" type="ORF">PVAP13_1NG192319</name>
</gene>
<dbReference type="Proteomes" id="UP000823388">
    <property type="component" value="Chromosome 1N"/>
</dbReference>
<keyword evidence="2" id="KW-1185">Reference proteome</keyword>
<organism evidence="1 2">
    <name type="scientific">Panicum virgatum</name>
    <name type="common">Blackwell switchgrass</name>
    <dbReference type="NCBI Taxonomy" id="38727"/>
    <lineage>
        <taxon>Eukaryota</taxon>
        <taxon>Viridiplantae</taxon>
        <taxon>Streptophyta</taxon>
        <taxon>Embryophyta</taxon>
        <taxon>Tracheophyta</taxon>
        <taxon>Spermatophyta</taxon>
        <taxon>Magnoliopsida</taxon>
        <taxon>Liliopsida</taxon>
        <taxon>Poales</taxon>
        <taxon>Poaceae</taxon>
        <taxon>PACMAD clade</taxon>
        <taxon>Panicoideae</taxon>
        <taxon>Panicodae</taxon>
        <taxon>Paniceae</taxon>
        <taxon>Panicinae</taxon>
        <taxon>Panicum</taxon>
        <taxon>Panicum sect. Hiantes</taxon>
    </lineage>
</organism>
<protein>
    <submittedName>
        <fullName evidence="1">Uncharacterized protein</fullName>
    </submittedName>
</protein>
<reference evidence="1" key="1">
    <citation type="submission" date="2020-05" db="EMBL/GenBank/DDBJ databases">
        <title>WGS assembly of Panicum virgatum.</title>
        <authorList>
            <person name="Lovell J.T."/>
            <person name="Jenkins J."/>
            <person name="Shu S."/>
            <person name="Juenger T.E."/>
            <person name="Schmutz J."/>
        </authorList>
    </citation>
    <scope>NUCLEOTIDE SEQUENCE</scope>
    <source>
        <strain evidence="1">AP13</strain>
    </source>
</reference>
<evidence type="ECO:0000313" key="2">
    <source>
        <dbReference type="Proteomes" id="UP000823388"/>
    </source>
</evidence>
<name>A0A8T0WMS8_PANVG</name>
<comment type="caution">
    <text evidence="1">The sequence shown here is derived from an EMBL/GenBank/DDBJ whole genome shotgun (WGS) entry which is preliminary data.</text>
</comment>